<keyword evidence="2" id="KW-1185">Reference proteome</keyword>
<proteinExistence type="predicted"/>
<dbReference type="AlphaFoldDB" id="L8J872"/>
<dbReference type="EMBL" id="AMZO01000021">
    <property type="protein sequence ID" value="ELR65011.1"/>
    <property type="molecule type" value="Genomic_DNA"/>
</dbReference>
<name>L8J872_9GAMM</name>
<protein>
    <submittedName>
        <fullName evidence="1">Uncharacterized protein</fullName>
    </submittedName>
</protein>
<evidence type="ECO:0000313" key="2">
    <source>
        <dbReference type="Proteomes" id="UP000011134"/>
    </source>
</evidence>
<comment type="caution">
    <text evidence="1">The sequence shown here is derived from an EMBL/GenBank/DDBJ whole genome shotgun (WGS) entry which is preliminary data.</text>
</comment>
<dbReference type="Proteomes" id="UP000011134">
    <property type="component" value="Unassembled WGS sequence"/>
</dbReference>
<evidence type="ECO:0000313" key="1">
    <source>
        <dbReference type="EMBL" id="ELR65011.1"/>
    </source>
</evidence>
<organism evidence="1 2">
    <name type="scientific">Photobacterium marinum</name>
    <dbReference type="NCBI Taxonomy" id="1056511"/>
    <lineage>
        <taxon>Bacteria</taxon>
        <taxon>Pseudomonadati</taxon>
        <taxon>Pseudomonadota</taxon>
        <taxon>Gammaproteobacteria</taxon>
        <taxon>Vibrionales</taxon>
        <taxon>Vibrionaceae</taxon>
        <taxon>Photobacterium</taxon>
    </lineage>
</organism>
<sequence length="38" mass="4310">MKESQVCLALMMTCLVRIRCKARLLKTETGSLKKLPES</sequence>
<dbReference type="PATRIC" id="fig|1056511.3.peg.3177"/>
<reference evidence="1 2" key="1">
    <citation type="submission" date="2012-12" db="EMBL/GenBank/DDBJ databases">
        <title>Genome Assembly of Photobacterium sp. AK15.</title>
        <authorList>
            <person name="Khatri I."/>
            <person name="Vaidya B."/>
            <person name="Srinivas T.N.R."/>
            <person name="Subramanian S."/>
            <person name="Pinnaka A."/>
        </authorList>
    </citation>
    <scope>NUCLEOTIDE SEQUENCE [LARGE SCALE GENOMIC DNA]</scope>
    <source>
        <strain evidence="1 2">AK15</strain>
    </source>
</reference>
<gene>
    <name evidence="1" type="ORF">C942_02104</name>
</gene>
<accession>L8J872</accession>